<dbReference type="Gramene" id="rna14133">
    <property type="protein sequence ID" value="RHN66196.1"/>
    <property type="gene ID" value="gene14133"/>
</dbReference>
<gene>
    <name evidence="2" type="ORF">MtrunA17_Chr3g0088221</name>
</gene>
<dbReference type="PANTHER" id="PTHR44272:SF2">
    <property type="entry name" value="CHAPERONE PROTEIN DNAJ 16"/>
    <property type="match status" value="1"/>
</dbReference>
<evidence type="ECO:0000313" key="3">
    <source>
        <dbReference type="Proteomes" id="UP000265566"/>
    </source>
</evidence>
<keyword evidence="1" id="KW-1133">Transmembrane helix</keyword>
<keyword evidence="1" id="KW-0472">Membrane</keyword>
<protein>
    <recommendedName>
        <fullName evidence="4">Transmembrane protein</fullName>
    </recommendedName>
</protein>
<dbReference type="AlphaFoldDB" id="A0A396IKF9"/>
<dbReference type="PANTHER" id="PTHR44272">
    <property type="entry name" value="DNAJ DOMAIN (PROKARYOTIC HEAT SHOCK PROTEIN)"/>
    <property type="match status" value="1"/>
</dbReference>
<name>A0A396IKF9_MEDTR</name>
<sequence>MLLFPFASLPFFLFCIEFLIFFLAYDNKHGVPIKTTVSATVLEETLYGSVTIRQLSLGQLVSKRVEKQCAHSYLVTITVTIT</sequence>
<proteinExistence type="predicted"/>
<evidence type="ECO:0008006" key="4">
    <source>
        <dbReference type="Google" id="ProtNLM"/>
    </source>
</evidence>
<dbReference type="Proteomes" id="UP000265566">
    <property type="component" value="Chromosome 3"/>
</dbReference>
<keyword evidence="1" id="KW-0812">Transmembrane</keyword>
<evidence type="ECO:0000313" key="2">
    <source>
        <dbReference type="EMBL" id="RHN66196.1"/>
    </source>
</evidence>
<organism evidence="2 3">
    <name type="scientific">Medicago truncatula</name>
    <name type="common">Barrel medic</name>
    <name type="synonym">Medicago tribuloides</name>
    <dbReference type="NCBI Taxonomy" id="3880"/>
    <lineage>
        <taxon>Eukaryota</taxon>
        <taxon>Viridiplantae</taxon>
        <taxon>Streptophyta</taxon>
        <taxon>Embryophyta</taxon>
        <taxon>Tracheophyta</taxon>
        <taxon>Spermatophyta</taxon>
        <taxon>Magnoliopsida</taxon>
        <taxon>eudicotyledons</taxon>
        <taxon>Gunneridae</taxon>
        <taxon>Pentapetalae</taxon>
        <taxon>rosids</taxon>
        <taxon>fabids</taxon>
        <taxon>Fabales</taxon>
        <taxon>Fabaceae</taxon>
        <taxon>Papilionoideae</taxon>
        <taxon>50 kb inversion clade</taxon>
        <taxon>NPAAA clade</taxon>
        <taxon>Hologalegina</taxon>
        <taxon>IRL clade</taxon>
        <taxon>Trifolieae</taxon>
        <taxon>Medicago</taxon>
    </lineage>
</organism>
<dbReference type="InterPro" id="IPR052812">
    <property type="entry name" value="Plant_DnaJ_domain"/>
</dbReference>
<dbReference type="EMBL" id="PSQE01000003">
    <property type="protein sequence ID" value="RHN66196.1"/>
    <property type="molecule type" value="Genomic_DNA"/>
</dbReference>
<evidence type="ECO:0000256" key="1">
    <source>
        <dbReference type="SAM" id="Phobius"/>
    </source>
</evidence>
<accession>A0A396IKF9</accession>
<feature type="transmembrane region" description="Helical" evidence="1">
    <location>
        <begin position="6"/>
        <end position="25"/>
    </location>
</feature>
<comment type="caution">
    <text evidence="2">The sequence shown here is derived from an EMBL/GenBank/DDBJ whole genome shotgun (WGS) entry which is preliminary data.</text>
</comment>
<reference evidence="3" key="1">
    <citation type="journal article" date="2018" name="Nat. Plants">
        <title>Whole-genome landscape of Medicago truncatula symbiotic genes.</title>
        <authorList>
            <person name="Pecrix Y."/>
            <person name="Staton S.E."/>
            <person name="Sallet E."/>
            <person name="Lelandais-Briere C."/>
            <person name="Moreau S."/>
            <person name="Carrere S."/>
            <person name="Blein T."/>
            <person name="Jardinaud M.F."/>
            <person name="Latrasse D."/>
            <person name="Zouine M."/>
            <person name="Zahm M."/>
            <person name="Kreplak J."/>
            <person name="Mayjonade B."/>
            <person name="Satge C."/>
            <person name="Perez M."/>
            <person name="Cauet S."/>
            <person name="Marande W."/>
            <person name="Chantry-Darmon C."/>
            <person name="Lopez-Roques C."/>
            <person name="Bouchez O."/>
            <person name="Berard A."/>
            <person name="Debelle F."/>
            <person name="Munos S."/>
            <person name="Bendahmane A."/>
            <person name="Berges H."/>
            <person name="Niebel A."/>
            <person name="Buitink J."/>
            <person name="Frugier F."/>
            <person name="Benhamed M."/>
            <person name="Crespi M."/>
            <person name="Gouzy J."/>
            <person name="Gamas P."/>
        </authorList>
    </citation>
    <scope>NUCLEOTIDE SEQUENCE [LARGE SCALE GENOMIC DNA]</scope>
    <source>
        <strain evidence="3">cv. Jemalong A17</strain>
    </source>
</reference>